<name>A0AAD7BEK1_MYCRO</name>
<reference evidence="1" key="1">
    <citation type="submission" date="2023-03" db="EMBL/GenBank/DDBJ databases">
        <title>Massive genome expansion in bonnet fungi (Mycena s.s.) driven by repeated elements and novel gene families across ecological guilds.</title>
        <authorList>
            <consortium name="Lawrence Berkeley National Laboratory"/>
            <person name="Harder C.B."/>
            <person name="Miyauchi S."/>
            <person name="Viragh M."/>
            <person name="Kuo A."/>
            <person name="Thoen E."/>
            <person name="Andreopoulos B."/>
            <person name="Lu D."/>
            <person name="Skrede I."/>
            <person name="Drula E."/>
            <person name="Henrissat B."/>
            <person name="Morin E."/>
            <person name="Kohler A."/>
            <person name="Barry K."/>
            <person name="LaButti K."/>
            <person name="Morin E."/>
            <person name="Salamov A."/>
            <person name="Lipzen A."/>
            <person name="Mereny Z."/>
            <person name="Hegedus B."/>
            <person name="Baldrian P."/>
            <person name="Stursova M."/>
            <person name="Weitz H."/>
            <person name="Taylor A."/>
            <person name="Grigoriev I.V."/>
            <person name="Nagy L.G."/>
            <person name="Martin F."/>
            <person name="Kauserud H."/>
        </authorList>
    </citation>
    <scope>NUCLEOTIDE SEQUENCE</scope>
    <source>
        <strain evidence="1">CBHHK067</strain>
    </source>
</reference>
<dbReference type="EMBL" id="JARKIE010000742">
    <property type="protein sequence ID" value="KAJ7618953.1"/>
    <property type="molecule type" value="Genomic_DNA"/>
</dbReference>
<dbReference type="Proteomes" id="UP001221757">
    <property type="component" value="Unassembled WGS sequence"/>
</dbReference>
<comment type="caution">
    <text evidence="1">The sequence shown here is derived from an EMBL/GenBank/DDBJ whole genome shotgun (WGS) entry which is preliminary data.</text>
</comment>
<organism evidence="1 2">
    <name type="scientific">Mycena rosella</name>
    <name type="common">Pink bonnet</name>
    <name type="synonym">Agaricus rosellus</name>
    <dbReference type="NCBI Taxonomy" id="1033263"/>
    <lineage>
        <taxon>Eukaryota</taxon>
        <taxon>Fungi</taxon>
        <taxon>Dikarya</taxon>
        <taxon>Basidiomycota</taxon>
        <taxon>Agaricomycotina</taxon>
        <taxon>Agaricomycetes</taxon>
        <taxon>Agaricomycetidae</taxon>
        <taxon>Agaricales</taxon>
        <taxon>Marasmiineae</taxon>
        <taxon>Mycenaceae</taxon>
        <taxon>Mycena</taxon>
    </lineage>
</organism>
<sequence>MVAPWAHPSTARRPVEELDHKAVGVADDPRLEPYQTPESAEYCAEWVPAPDTYLLFFLSRGPVSGNLNIVEKLPRGSKGPIEVKVTTQYHDTADLERIKAVRWGRQWSAGCSSGLNHGICTPLPKATIRGDFAGFFDSNEFKVIRLKSLDAPIAHNLLVARSLSIQTRNAPVESSFWGSALSVHTSNAPIFSFAFLWGETKGDDTRLRLETSNGHVFLVMPSPEAEVHTSAAPLDLCLVKAYEDPVVVLHASTTSAPVTISTSSAQVEVDVKMDSVDPTGQGRQRFHKALSTGEHAQGDIYYDGESTEGRGRGSIQITTSEYPINFQC</sequence>
<dbReference type="AlphaFoldDB" id="A0AAD7BEK1"/>
<keyword evidence="2" id="KW-1185">Reference proteome</keyword>
<gene>
    <name evidence="1" type="ORF">B0H17DRAFT_1219867</name>
</gene>
<proteinExistence type="predicted"/>
<accession>A0AAD7BEK1</accession>
<evidence type="ECO:0000313" key="1">
    <source>
        <dbReference type="EMBL" id="KAJ7618953.1"/>
    </source>
</evidence>
<protein>
    <submittedName>
        <fullName evidence="1">Uncharacterized protein</fullName>
    </submittedName>
</protein>
<evidence type="ECO:0000313" key="2">
    <source>
        <dbReference type="Proteomes" id="UP001221757"/>
    </source>
</evidence>